<keyword evidence="1" id="KW-1133">Transmembrane helix</keyword>
<reference evidence="2 3" key="1">
    <citation type="journal article" date="2011" name="J. Bacteriol.">
        <title>Genome sequence of Salinisphaera shabanensis, a gammaproteobacterium from the harsh, variable environment of the brine-seawater interface of the Shaban Deep in the Red Sea.</title>
        <authorList>
            <person name="Antunes A."/>
            <person name="Alam I."/>
            <person name="Bajic V.B."/>
            <person name="Stingl U."/>
        </authorList>
    </citation>
    <scope>NUCLEOTIDE SEQUENCE [LARGE SCALE GENOMIC DNA]</scope>
    <source>
        <strain evidence="2 3">E1L3A</strain>
    </source>
</reference>
<evidence type="ECO:0000256" key="1">
    <source>
        <dbReference type="SAM" id="Phobius"/>
    </source>
</evidence>
<evidence type="ECO:0000313" key="3">
    <source>
        <dbReference type="Proteomes" id="UP000006242"/>
    </source>
</evidence>
<gene>
    <name evidence="2" type="ORF">SSPSH_001817</name>
</gene>
<comment type="caution">
    <text evidence="2">The sequence shown here is derived from an EMBL/GenBank/DDBJ whole genome shotgun (WGS) entry which is preliminary data.</text>
</comment>
<sequence>MQQTPSFVSVRSGLARYAGFAIVATLALVLVGCGSDDDSQAADDASASADTAAADGFASADTIRERVIGNTVTGTMSPDSAYTEFYAPDGTIRGPSYEARWTIKDDQLCFDYDEALQIDCYSVKIDGQSLEWHRQDEVQGKGTLVEGNPNNF</sequence>
<dbReference type="Proteomes" id="UP000006242">
    <property type="component" value="Unassembled WGS sequence"/>
</dbReference>
<dbReference type="RefSeq" id="WP_006914800.1">
    <property type="nucleotide sequence ID" value="NZ_AFNV02000011.1"/>
</dbReference>
<dbReference type="AlphaFoldDB" id="U2FT82"/>
<evidence type="ECO:0000313" key="2">
    <source>
        <dbReference type="EMBL" id="ERJ19209.1"/>
    </source>
</evidence>
<dbReference type="STRING" id="1033802.SSPSH_001817"/>
<organism evidence="2 3">
    <name type="scientific">Salinisphaera shabanensis E1L3A</name>
    <dbReference type="NCBI Taxonomy" id="1033802"/>
    <lineage>
        <taxon>Bacteria</taxon>
        <taxon>Pseudomonadati</taxon>
        <taxon>Pseudomonadota</taxon>
        <taxon>Gammaproteobacteria</taxon>
        <taxon>Salinisphaerales</taxon>
        <taxon>Salinisphaeraceae</taxon>
        <taxon>Salinisphaera</taxon>
    </lineage>
</organism>
<protein>
    <submittedName>
        <fullName evidence="2">Uncharacterized protein</fullName>
    </submittedName>
</protein>
<dbReference type="OrthoDB" id="6371473at2"/>
<dbReference type="EMBL" id="AFNV02000011">
    <property type="protein sequence ID" value="ERJ19209.1"/>
    <property type="molecule type" value="Genomic_DNA"/>
</dbReference>
<reference evidence="2 3" key="2">
    <citation type="journal article" date="2013" name="PLoS ONE">
        <title>INDIGO - INtegrated Data Warehouse of MIcrobial GenOmes with Examples from the Red Sea Extremophiles.</title>
        <authorList>
            <person name="Alam I."/>
            <person name="Antunes A."/>
            <person name="Kamau A.A."/>
            <person name="Ba Alawi W."/>
            <person name="Kalkatawi M."/>
            <person name="Stingl U."/>
            <person name="Bajic V.B."/>
        </authorList>
    </citation>
    <scope>NUCLEOTIDE SEQUENCE [LARGE SCALE GENOMIC DNA]</scope>
    <source>
        <strain evidence="2 3">E1L3A</strain>
    </source>
</reference>
<keyword evidence="3" id="KW-1185">Reference proteome</keyword>
<name>U2FT82_9GAMM</name>
<accession>U2FT82</accession>
<keyword evidence="1" id="KW-0472">Membrane</keyword>
<proteinExistence type="predicted"/>
<dbReference type="eggNOG" id="ENOG503353V">
    <property type="taxonomic scope" value="Bacteria"/>
</dbReference>
<keyword evidence="1" id="KW-0812">Transmembrane</keyword>
<feature type="transmembrane region" description="Helical" evidence="1">
    <location>
        <begin position="14"/>
        <end position="33"/>
    </location>
</feature>